<feature type="region of interest" description="Disordered" evidence="1">
    <location>
        <begin position="127"/>
        <end position="152"/>
    </location>
</feature>
<proteinExistence type="predicted"/>
<reference evidence="2" key="1">
    <citation type="submission" date="2021-07" db="EMBL/GenBank/DDBJ databases">
        <title>Neiella marina sp. nov., isolated from the intestinal content of sea cucumber Apostichopus japonicus.</title>
        <authorList>
            <person name="Bai X."/>
        </authorList>
    </citation>
    <scope>NUCLEOTIDE SEQUENCE</scope>
    <source>
        <strain evidence="2">126</strain>
    </source>
</reference>
<keyword evidence="3" id="KW-1185">Reference proteome</keyword>
<dbReference type="RefSeq" id="WP_220103160.1">
    <property type="nucleotide sequence ID" value="NZ_JAHZSS010000004.1"/>
</dbReference>
<evidence type="ECO:0000313" key="3">
    <source>
        <dbReference type="Proteomes" id="UP001166251"/>
    </source>
</evidence>
<gene>
    <name evidence="2" type="ORF">K0504_05450</name>
</gene>
<evidence type="ECO:0000256" key="1">
    <source>
        <dbReference type="SAM" id="MobiDB-lite"/>
    </source>
</evidence>
<dbReference type="EMBL" id="JAHZSS010000004">
    <property type="protein sequence ID" value="MBW8190476.1"/>
    <property type="molecule type" value="Genomic_DNA"/>
</dbReference>
<sequence>MSKQQDQQDTSDNRLEQAYREAIDAMAPPSKLDEHILKQAHQQAPKGRDWASFPNWARAASVVGVAVLGWWLWQPNVVSINTPQQVEQRMQTDATEVAELMPLAKSSPAPSEHKPAEQATTSALADAVEAKPRQIERAKAEQAERQQEQERVAQHKLQQAQQQAEQIQTEQQLKFNFCVQYKLAQYQELDLASTLPDGIDVSSLTRKPTVEWQQKQWQLVEVEPKAYLIRAEDNGWQVASVPDADLIICKLHR</sequence>
<feature type="compositionally biased region" description="Polar residues" evidence="1">
    <location>
        <begin position="1"/>
        <end position="10"/>
    </location>
</feature>
<feature type="region of interest" description="Disordered" evidence="1">
    <location>
        <begin position="1"/>
        <end position="31"/>
    </location>
</feature>
<protein>
    <submittedName>
        <fullName evidence="2">Uncharacterized protein</fullName>
    </submittedName>
</protein>
<accession>A0ABS7EDQ7</accession>
<evidence type="ECO:0000313" key="2">
    <source>
        <dbReference type="EMBL" id="MBW8190476.1"/>
    </source>
</evidence>
<name>A0ABS7EDQ7_9GAMM</name>
<comment type="caution">
    <text evidence="2">The sequence shown here is derived from an EMBL/GenBank/DDBJ whole genome shotgun (WGS) entry which is preliminary data.</text>
</comment>
<feature type="compositionally biased region" description="Basic and acidic residues" evidence="1">
    <location>
        <begin position="11"/>
        <end position="23"/>
    </location>
</feature>
<organism evidence="2 3">
    <name type="scientific">Neiella holothuriorum</name>
    <dbReference type="NCBI Taxonomy" id="2870530"/>
    <lineage>
        <taxon>Bacteria</taxon>
        <taxon>Pseudomonadati</taxon>
        <taxon>Pseudomonadota</taxon>
        <taxon>Gammaproteobacteria</taxon>
        <taxon>Alteromonadales</taxon>
        <taxon>Echinimonadaceae</taxon>
        <taxon>Neiella</taxon>
    </lineage>
</organism>
<dbReference type="Proteomes" id="UP001166251">
    <property type="component" value="Unassembled WGS sequence"/>
</dbReference>
<feature type="compositionally biased region" description="Basic and acidic residues" evidence="1">
    <location>
        <begin position="128"/>
        <end position="152"/>
    </location>
</feature>